<dbReference type="RefSeq" id="WP_046823025.1">
    <property type="nucleotide sequence ID" value="NZ_LBBT01000199.1"/>
</dbReference>
<feature type="transmembrane region" description="Helical" evidence="1">
    <location>
        <begin position="98"/>
        <end position="115"/>
    </location>
</feature>
<evidence type="ECO:0000313" key="3">
    <source>
        <dbReference type="Proteomes" id="UP000034407"/>
    </source>
</evidence>
<keyword evidence="3" id="KW-1185">Reference proteome</keyword>
<feature type="transmembrane region" description="Helical" evidence="1">
    <location>
        <begin position="12"/>
        <end position="34"/>
    </location>
</feature>
<dbReference type="PATRIC" id="fig|1629550.3.peg.1324"/>
<comment type="caution">
    <text evidence="2">The sequence shown here is derived from an EMBL/GenBank/DDBJ whole genome shotgun (WGS) entry which is preliminary data.</text>
</comment>
<evidence type="ECO:0008006" key="4">
    <source>
        <dbReference type="Google" id="ProtNLM"/>
    </source>
</evidence>
<keyword evidence="1" id="KW-0812">Transmembrane</keyword>
<dbReference type="AlphaFoldDB" id="A0A0M3DIR1"/>
<feature type="transmembrane region" description="Helical" evidence="1">
    <location>
        <begin position="121"/>
        <end position="142"/>
    </location>
</feature>
<gene>
    <name evidence="2" type="ORF">VN21_09375</name>
</gene>
<dbReference type="OrthoDB" id="2194123at2"/>
<keyword evidence="1" id="KW-0472">Membrane</keyword>
<reference evidence="2 3" key="1">
    <citation type="submission" date="2015-04" db="EMBL/GenBank/DDBJ databases">
        <title>Microcin producing Clostridium sp. JC272T.</title>
        <authorList>
            <person name="Jyothsna T."/>
            <person name="Sasikala C."/>
            <person name="Ramana C."/>
        </authorList>
    </citation>
    <scope>NUCLEOTIDE SEQUENCE [LARGE SCALE GENOMIC DNA]</scope>
    <source>
        <strain evidence="2 3">JC272</strain>
    </source>
</reference>
<evidence type="ECO:0000313" key="2">
    <source>
        <dbReference type="EMBL" id="KKY01329.1"/>
    </source>
</evidence>
<name>A0A0M3DIR1_9FIRM</name>
<proteinExistence type="predicted"/>
<dbReference type="EMBL" id="LBBT01000199">
    <property type="protein sequence ID" value="KKY01329.1"/>
    <property type="molecule type" value="Genomic_DNA"/>
</dbReference>
<organism evidence="2 3">
    <name type="scientific">Paraclostridium benzoelyticum</name>
    <dbReference type="NCBI Taxonomy" id="1629550"/>
    <lineage>
        <taxon>Bacteria</taxon>
        <taxon>Bacillati</taxon>
        <taxon>Bacillota</taxon>
        <taxon>Clostridia</taxon>
        <taxon>Peptostreptococcales</taxon>
        <taxon>Peptostreptococcaceae</taxon>
        <taxon>Paraclostridium</taxon>
    </lineage>
</organism>
<accession>A0A0M3DIR1</accession>
<keyword evidence="1" id="KW-1133">Transmembrane helix</keyword>
<feature type="transmembrane region" description="Helical" evidence="1">
    <location>
        <begin position="40"/>
        <end position="62"/>
    </location>
</feature>
<protein>
    <recommendedName>
        <fullName evidence="4">DUF2178 domain-containing protein</fullName>
    </recommendedName>
</protein>
<dbReference type="Proteomes" id="UP000034407">
    <property type="component" value="Unassembled WGS sequence"/>
</dbReference>
<evidence type="ECO:0000256" key="1">
    <source>
        <dbReference type="SAM" id="Phobius"/>
    </source>
</evidence>
<sequence>MKIKQDEKLNKAMVIFGVIILIVGLIILVAGPSSDVWDRASSLCTGLGFGAICGGLGGLYGIRKLRKDPAKFKQIEVERKDERNTFIKCKAKAMSGEIINWMVIIIAYVCIVMNAPSWTTMSLLAIFILKYIFEIILANQYAKKF</sequence>